<accession>A0ACB9IHY2</accession>
<gene>
    <name evidence="1" type="ORF">L1987_22596</name>
</gene>
<dbReference type="Proteomes" id="UP001056120">
    <property type="component" value="Linkage Group LG08"/>
</dbReference>
<proteinExistence type="predicted"/>
<keyword evidence="2" id="KW-1185">Reference proteome</keyword>
<organism evidence="1 2">
    <name type="scientific">Smallanthus sonchifolius</name>
    <dbReference type="NCBI Taxonomy" id="185202"/>
    <lineage>
        <taxon>Eukaryota</taxon>
        <taxon>Viridiplantae</taxon>
        <taxon>Streptophyta</taxon>
        <taxon>Embryophyta</taxon>
        <taxon>Tracheophyta</taxon>
        <taxon>Spermatophyta</taxon>
        <taxon>Magnoliopsida</taxon>
        <taxon>eudicotyledons</taxon>
        <taxon>Gunneridae</taxon>
        <taxon>Pentapetalae</taxon>
        <taxon>asterids</taxon>
        <taxon>campanulids</taxon>
        <taxon>Asterales</taxon>
        <taxon>Asteraceae</taxon>
        <taxon>Asteroideae</taxon>
        <taxon>Heliantheae alliance</taxon>
        <taxon>Millerieae</taxon>
        <taxon>Smallanthus</taxon>
    </lineage>
</organism>
<reference evidence="1 2" key="2">
    <citation type="journal article" date="2022" name="Mol. Ecol. Resour.">
        <title>The genomes of chicory, endive, great burdock and yacon provide insights into Asteraceae paleo-polyploidization history and plant inulin production.</title>
        <authorList>
            <person name="Fan W."/>
            <person name="Wang S."/>
            <person name="Wang H."/>
            <person name="Wang A."/>
            <person name="Jiang F."/>
            <person name="Liu H."/>
            <person name="Zhao H."/>
            <person name="Xu D."/>
            <person name="Zhang Y."/>
        </authorList>
    </citation>
    <scope>NUCLEOTIDE SEQUENCE [LARGE SCALE GENOMIC DNA]</scope>
    <source>
        <strain evidence="2">cv. Yunnan</strain>
        <tissue evidence="1">Leaves</tissue>
    </source>
</reference>
<evidence type="ECO:0000313" key="2">
    <source>
        <dbReference type="Proteomes" id="UP001056120"/>
    </source>
</evidence>
<protein>
    <submittedName>
        <fullName evidence="1">Uncharacterized protein</fullName>
    </submittedName>
</protein>
<name>A0ACB9IHY2_9ASTR</name>
<evidence type="ECO:0000313" key="1">
    <source>
        <dbReference type="EMBL" id="KAI3806682.1"/>
    </source>
</evidence>
<reference evidence="2" key="1">
    <citation type="journal article" date="2022" name="Mol. Ecol. Resour.">
        <title>The genomes of chicory, endive, great burdock and yacon provide insights into Asteraceae palaeo-polyploidization history and plant inulin production.</title>
        <authorList>
            <person name="Fan W."/>
            <person name="Wang S."/>
            <person name="Wang H."/>
            <person name="Wang A."/>
            <person name="Jiang F."/>
            <person name="Liu H."/>
            <person name="Zhao H."/>
            <person name="Xu D."/>
            <person name="Zhang Y."/>
        </authorList>
    </citation>
    <scope>NUCLEOTIDE SEQUENCE [LARGE SCALE GENOMIC DNA]</scope>
    <source>
        <strain evidence="2">cv. Yunnan</strain>
    </source>
</reference>
<dbReference type="EMBL" id="CM042025">
    <property type="protein sequence ID" value="KAI3806682.1"/>
    <property type="molecule type" value="Genomic_DNA"/>
</dbReference>
<sequence length="84" mass="9532">MMMENEYLADEYEPEDIVVNTDYKSHGRDSGSDSDVDEYAYLLKQEEAKTFKVFPGKASASLKIGKLDLNIQELQKYPSIEGGF</sequence>
<comment type="caution">
    <text evidence="1">The sequence shown here is derived from an EMBL/GenBank/DDBJ whole genome shotgun (WGS) entry which is preliminary data.</text>
</comment>